<dbReference type="RefSeq" id="WP_382416105.1">
    <property type="nucleotide sequence ID" value="NZ_AP031500.1"/>
</dbReference>
<proteinExistence type="predicted"/>
<comment type="caution">
    <text evidence="2">The sequence shown here is derived from an EMBL/GenBank/DDBJ whole genome shotgun (WGS) entry which is preliminary data.</text>
</comment>
<keyword evidence="3" id="KW-1185">Reference proteome</keyword>
<dbReference type="EMBL" id="JBHRTL010000006">
    <property type="protein sequence ID" value="MFC3155417.1"/>
    <property type="molecule type" value="Genomic_DNA"/>
</dbReference>
<gene>
    <name evidence="2" type="ORF">ACFOEB_09425</name>
</gene>
<dbReference type="Gene3D" id="3.40.190.10">
    <property type="entry name" value="Periplasmic binding protein-like II"/>
    <property type="match status" value="2"/>
</dbReference>
<protein>
    <submittedName>
        <fullName evidence="2">Substrate-binding periplasmic protein</fullName>
    </submittedName>
</protein>
<reference evidence="3" key="1">
    <citation type="journal article" date="2019" name="Int. J. Syst. Evol. Microbiol.">
        <title>The Global Catalogue of Microorganisms (GCM) 10K type strain sequencing project: providing services to taxonomists for standard genome sequencing and annotation.</title>
        <authorList>
            <consortium name="The Broad Institute Genomics Platform"/>
            <consortium name="The Broad Institute Genome Sequencing Center for Infectious Disease"/>
            <person name="Wu L."/>
            <person name="Ma J."/>
        </authorList>
    </citation>
    <scope>NUCLEOTIDE SEQUENCE [LARGE SCALE GENOMIC DNA]</scope>
    <source>
        <strain evidence="3">KCTC 52141</strain>
    </source>
</reference>
<evidence type="ECO:0000256" key="1">
    <source>
        <dbReference type="SAM" id="SignalP"/>
    </source>
</evidence>
<keyword evidence="1" id="KW-0732">Signal</keyword>
<sequence length="308" mass="34884">MAVTCVQIRKLDRPAKAVVALSLALTCFFALIPFAVASCDTQCKASAQAGCTRIRAPIYHAQEPTDDAYYFTRLLRLSLDLTADEFGRYCLEEPAVYLSDDRLKASLQQGQVDVLWLVASQLDERQMRAIHVPLLGELSHYRMLLIRRGDEATFATVQTLDDLQALTGGMNSQWADAEVMAENGLPYVAVTGYGKLFRMLAAGRFDYFSRGIYQITSELLFYPELDLVIEPNILLKYPSFTYFFVRQSDKRLAERIALGLKRAQQNGEFAALFQSIPRFRWAEQQLRAPDRKVISLDRAWQGETLLGE</sequence>
<evidence type="ECO:0000313" key="2">
    <source>
        <dbReference type="EMBL" id="MFC3155417.1"/>
    </source>
</evidence>
<evidence type="ECO:0000313" key="3">
    <source>
        <dbReference type="Proteomes" id="UP001595548"/>
    </source>
</evidence>
<feature type="chain" id="PRO_5045612755" evidence="1">
    <location>
        <begin position="38"/>
        <end position="308"/>
    </location>
</feature>
<accession>A0ABV7HNV0</accession>
<dbReference type="SUPFAM" id="SSF53850">
    <property type="entry name" value="Periplasmic binding protein-like II"/>
    <property type="match status" value="1"/>
</dbReference>
<dbReference type="Proteomes" id="UP001595548">
    <property type="component" value="Unassembled WGS sequence"/>
</dbReference>
<feature type="signal peptide" evidence="1">
    <location>
        <begin position="1"/>
        <end position="37"/>
    </location>
</feature>
<organism evidence="2 3">
    <name type="scientific">Gilvimarinus japonicus</name>
    <dbReference type="NCBI Taxonomy" id="1796469"/>
    <lineage>
        <taxon>Bacteria</taxon>
        <taxon>Pseudomonadati</taxon>
        <taxon>Pseudomonadota</taxon>
        <taxon>Gammaproteobacteria</taxon>
        <taxon>Cellvibrionales</taxon>
        <taxon>Cellvibrionaceae</taxon>
        <taxon>Gilvimarinus</taxon>
    </lineage>
</organism>
<name>A0ABV7HNV0_9GAMM</name>